<dbReference type="EMBL" id="LSBJ02000012">
    <property type="protein sequence ID" value="OWT42547.1"/>
    <property type="molecule type" value="Genomic_DNA"/>
</dbReference>
<comment type="caution">
    <text evidence="2">The sequence shown here is derived from an EMBL/GenBank/DDBJ whole genome shotgun (WGS) entry which is preliminary data.</text>
</comment>
<sequence length="134" mass="14762">MRPSQKTSSCVIPVLSRSEVGGGLLSLLAPTYQPAKSRFSKMARTKQQAWKTKGGEGAWFSEHEQRQNAAKIPTNPPTMQTDAEVPNPEKFNPNKGDDYPLDQEKSTAPYGIVTRKKKALELANARAESAKHSH</sequence>
<keyword evidence="3" id="KW-1185">Reference proteome</keyword>
<feature type="region of interest" description="Disordered" evidence="1">
    <location>
        <begin position="50"/>
        <end position="112"/>
    </location>
</feature>
<feature type="compositionally biased region" description="Basic and acidic residues" evidence="1">
    <location>
        <begin position="95"/>
        <end position="105"/>
    </location>
</feature>
<protein>
    <submittedName>
        <fullName evidence="2">Uncharacterized protein</fullName>
    </submittedName>
</protein>
<evidence type="ECO:0000313" key="2">
    <source>
        <dbReference type="EMBL" id="OWT42547.1"/>
    </source>
</evidence>
<organism evidence="2 3">
    <name type="scientific">Pochonia chlamydosporia 170</name>
    <dbReference type="NCBI Taxonomy" id="1380566"/>
    <lineage>
        <taxon>Eukaryota</taxon>
        <taxon>Fungi</taxon>
        <taxon>Dikarya</taxon>
        <taxon>Ascomycota</taxon>
        <taxon>Pezizomycotina</taxon>
        <taxon>Sordariomycetes</taxon>
        <taxon>Hypocreomycetidae</taxon>
        <taxon>Hypocreales</taxon>
        <taxon>Clavicipitaceae</taxon>
        <taxon>Pochonia</taxon>
    </lineage>
</organism>
<evidence type="ECO:0000256" key="1">
    <source>
        <dbReference type="SAM" id="MobiDB-lite"/>
    </source>
</evidence>
<dbReference type="AlphaFoldDB" id="A0A219ANY7"/>
<gene>
    <name evidence="2" type="ORF">VFPPC_18286</name>
</gene>
<accession>A0A219ANY7</accession>
<name>A0A219ANY7_METCM</name>
<proteinExistence type="predicted"/>
<dbReference type="KEGG" id="pchm:VFPPC_18286"/>
<dbReference type="Proteomes" id="UP000078397">
    <property type="component" value="Unassembled WGS sequence"/>
</dbReference>
<reference evidence="2 3" key="1">
    <citation type="journal article" date="2016" name="PLoS Pathog.">
        <title>Biosynthesis of antibiotic leucinostatins in bio-control fungus Purpureocillium lilacinum and their inhibition on phytophthora revealed by genome mining.</title>
        <authorList>
            <person name="Wang G."/>
            <person name="Liu Z."/>
            <person name="Lin R."/>
            <person name="Li E."/>
            <person name="Mao Z."/>
            <person name="Ling J."/>
            <person name="Yang Y."/>
            <person name="Yin W.B."/>
            <person name="Xie B."/>
        </authorList>
    </citation>
    <scope>NUCLEOTIDE SEQUENCE [LARGE SCALE GENOMIC DNA]</scope>
    <source>
        <strain evidence="2">170</strain>
    </source>
</reference>
<dbReference type="GeneID" id="33937114"/>
<evidence type="ECO:0000313" key="3">
    <source>
        <dbReference type="Proteomes" id="UP000078397"/>
    </source>
</evidence>
<dbReference type="RefSeq" id="XP_022285051.1">
    <property type="nucleotide sequence ID" value="XM_022429923.1"/>
</dbReference>